<evidence type="ECO:0000256" key="1">
    <source>
        <dbReference type="ARBA" id="ARBA00008857"/>
    </source>
</evidence>
<dbReference type="Proteomes" id="UP000596049">
    <property type="component" value="Chromosome"/>
</dbReference>
<dbReference type="Pfam" id="PF14659">
    <property type="entry name" value="Phage_int_SAM_3"/>
    <property type="match status" value="1"/>
</dbReference>
<evidence type="ECO:0000313" key="9">
    <source>
        <dbReference type="Proteomes" id="UP000596049"/>
    </source>
</evidence>
<dbReference type="PROSITE" id="PS51900">
    <property type="entry name" value="CB"/>
    <property type="match status" value="1"/>
</dbReference>
<dbReference type="EMBL" id="CP067341">
    <property type="protein sequence ID" value="QQP11363.1"/>
    <property type="molecule type" value="Genomic_DNA"/>
</dbReference>
<gene>
    <name evidence="8" type="ORF">FJQ98_19415</name>
</gene>
<dbReference type="InterPro" id="IPR011010">
    <property type="entry name" value="DNA_brk_join_enz"/>
</dbReference>
<dbReference type="CDD" id="cd01189">
    <property type="entry name" value="INT_ICEBs1_C_like"/>
    <property type="match status" value="1"/>
</dbReference>
<dbReference type="PROSITE" id="PS51898">
    <property type="entry name" value="TYR_RECOMBINASE"/>
    <property type="match status" value="1"/>
</dbReference>
<sequence length="409" mass="47421">MDKVKLYKSTKEPEIYHYFNANKEKLWMYRHKYYDATGKRKEKKKSGFKTEKAALKALLEVKAATLRGETKHIENENLTINNYVDLWFEKNCKKKKWSDNSVLIREKAIRLHFKPLLGRYKLQSLDDVIYQENFIDVLAKQYKPSTVHQAHNVFKTIINAAIKERILLHNPLVDIVLPANSKRDETGKKQENYLTPVELVTFLNDAKKNENITNYTFLLTIAYTGMRCGEACGLQWKNINFKENTITIERSRDYGGTHTPKTLNSYRTILVEEAVMKQLETYKKWCKQKLLSYGLKLMDEDEYENDDTFVFISHLSGEPIAPNNTAKIMYKIIQRTRLPKITLHGLRHTHCTILLNRGLNVKVIAERLGNTPKMIYEIYGHVLKEMEEASVAAFSQSLNEIGAKSGASS</sequence>
<dbReference type="InterPro" id="IPR028259">
    <property type="entry name" value="AP2-like_int_N"/>
</dbReference>
<accession>A0ABX7AN77</accession>
<feature type="domain" description="Tyr recombinase" evidence="6">
    <location>
        <begin position="189"/>
        <end position="392"/>
    </location>
</feature>
<dbReference type="Pfam" id="PF14657">
    <property type="entry name" value="Arm-DNA-bind_4"/>
    <property type="match status" value="1"/>
</dbReference>
<keyword evidence="3 5" id="KW-0238">DNA-binding</keyword>
<dbReference type="PANTHER" id="PTHR30629">
    <property type="entry name" value="PROPHAGE INTEGRASE"/>
    <property type="match status" value="1"/>
</dbReference>
<protein>
    <submittedName>
        <fullName evidence="8">Site-specific integrase</fullName>
    </submittedName>
</protein>
<name>A0ABX7AN77_9BACI</name>
<evidence type="ECO:0000256" key="5">
    <source>
        <dbReference type="PROSITE-ProRule" id="PRU01248"/>
    </source>
</evidence>
<dbReference type="Gene3D" id="1.10.150.130">
    <property type="match status" value="1"/>
</dbReference>
<feature type="domain" description="Core-binding (CB)" evidence="7">
    <location>
        <begin position="78"/>
        <end position="162"/>
    </location>
</feature>
<dbReference type="SUPFAM" id="SSF56349">
    <property type="entry name" value="DNA breaking-rejoining enzymes"/>
    <property type="match status" value="1"/>
</dbReference>
<dbReference type="InterPro" id="IPR044068">
    <property type="entry name" value="CB"/>
</dbReference>
<proteinExistence type="inferred from homology"/>
<dbReference type="InterPro" id="IPR013762">
    <property type="entry name" value="Integrase-like_cat_sf"/>
</dbReference>
<dbReference type="InterPro" id="IPR004107">
    <property type="entry name" value="Integrase_SAM-like_N"/>
</dbReference>
<dbReference type="InterPro" id="IPR010998">
    <property type="entry name" value="Integrase_recombinase_N"/>
</dbReference>
<evidence type="ECO:0000259" key="7">
    <source>
        <dbReference type="PROSITE" id="PS51900"/>
    </source>
</evidence>
<dbReference type="RefSeq" id="WP_053595257.1">
    <property type="nucleotide sequence ID" value="NZ_CP067341.1"/>
</dbReference>
<keyword evidence="4" id="KW-0233">DNA recombination</keyword>
<keyword evidence="2" id="KW-0229">DNA integration</keyword>
<dbReference type="InterPro" id="IPR050808">
    <property type="entry name" value="Phage_Integrase"/>
</dbReference>
<keyword evidence="9" id="KW-1185">Reference proteome</keyword>
<evidence type="ECO:0000259" key="6">
    <source>
        <dbReference type="PROSITE" id="PS51898"/>
    </source>
</evidence>
<evidence type="ECO:0000256" key="2">
    <source>
        <dbReference type="ARBA" id="ARBA00022908"/>
    </source>
</evidence>
<dbReference type="Gene3D" id="1.10.443.10">
    <property type="entry name" value="Intergrase catalytic core"/>
    <property type="match status" value="1"/>
</dbReference>
<evidence type="ECO:0000256" key="4">
    <source>
        <dbReference type="ARBA" id="ARBA00023172"/>
    </source>
</evidence>
<dbReference type="PANTHER" id="PTHR30629:SF2">
    <property type="entry name" value="PROPHAGE INTEGRASE INTS-RELATED"/>
    <property type="match status" value="1"/>
</dbReference>
<dbReference type="Pfam" id="PF00589">
    <property type="entry name" value="Phage_integrase"/>
    <property type="match status" value="1"/>
</dbReference>
<reference evidence="8 9" key="1">
    <citation type="submission" date="2020-01" db="EMBL/GenBank/DDBJ databases">
        <authorList>
            <person name="Liu G."/>
            <person name="Liu B."/>
        </authorList>
    </citation>
    <scope>NUCLEOTIDE SEQUENCE [LARGE SCALE GENOMIC DNA]</scope>
    <source>
        <strain evidence="8 9">FJAT-51161</strain>
    </source>
</reference>
<organism evidence="8 9">
    <name type="scientific">Lysinibacillus agricola</name>
    <dbReference type="NCBI Taxonomy" id="2590012"/>
    <lineage>
        <taxon>Bacteria</taxon>
        <taxon>Bacillati</taxon>
        <taxon>Bacillota</taxon>
        <taxon>Bacilli</taxon>
        <taxon>Bacillales</taxon>
        <taxon>Bacillaceae</taxon>
        <taxon>Lysinibacillus</taxon>
    </lineage>
</organism>
<comment type="similarity">
    <text evidence="1">Belongs to the 'phage' integrase family.</text>
</comment>
<evidence type="ECO:0000313" key="8">
    <source>
        <dbReference type="EMBL" id="QQP11363.1"/>
    </source>
</evidence>
<evidence type="ECO:0000256" key="3">
    <source>
        <dbReference type="ARBA" id="ARBA00023125"/>
    </source>
</evidence>
<dbReference type="InterPro" id="IPR002104">
    <property type="entry name" value="Integrase_catalytic"/>
</dbReference>